<dbReference type="RefSeq" id="WP_149350667.1">
    <property type="nucleotide sequence ID" value="NZ_CP040243.1"/>
</dbReference>
<proteinExistence type="predicted"/>
<evidence type="ECO:0000313" key="1">
    <source>
        <dbReference type="EMBL" id="QKY72391.1"/>
    </source>
</evidence>
<reference evidence="1 2" key="1">
    <citation type="submission" date="2019-06" db="EMBL/GenBank/DDBJ databases">
        <title>Complete genome sequence of Haemophilus parasuis HPS412.</title>
        <authorList>
            <person name="Yang S."/>
            <person name="Huang C."/>
        </authorList>
    </citation>
    <scope>NUCLEOTIDE SEQUENCE [LARGE SCALE GENOMIC DNA]</scope>
    <source>
        <strain evidence="1 2">HPS412</strain>
    </source>
</reference>
<dbReference type="EMBL" id="CP041334">
    <property type="protein sequence ID" value="QKY72391.1"/>
    <property type="molecule type" value="Genomic_DNA"/>
</dbReference>
<dbReference type="Proteomes" id="UP000509790">
    <property type="component" value="Chromosome"/>
</dbReference>
<name>A0A859IEK2_GLAPU</name>
<accession>A0A859IEK2</accession>
<gene>
    <name evidence="1" type="ORF">FLK62_03470</name>
</gene>
<dbReference type="AlphaFoldDB" id="A0A859IEK2"/>
<protein>
    <submittedName>
        <fullName evidence="1">Uncharacterized protein</fullName>
    </submittedName>
</protein>
<sequence length="66" mass="7707">MTETENQDLRQEMADIIESLEEAMRHVREGDFKSASILWSNGKKQADIVNIKLVKAQRFNQNQEEN</sequence>
<evidence type="ECO:0000313" key="2">
    <source>
        <dbReference type="Proteomes" id="UP000509790"/>
    </source>
</evidence>
<organism evidence="1 2">
    <name type="scientific">Glaesserella parasuis</name>
    <name type="common">Haemophilus parasuis</name>
    <dbReference type="NCBI Taxonomy" id="738"/>
    <lineage>
        <taxon>Bacteria</taxon>
        <taxon>Pseudomonadati</taxon>
        <taxon>Pseudomonadota</taxon>
        <taxon>Gammaproteobacteria</taxon>
        <taxon>Pasteurellales</taxon>
        <taxon>Pasteurellaceae</taxon>
        <taxon>Glaesserella</taxon>
    </lineage>
</organism>